<dbReference type="EMBL" id="JBHSWH010000001">
    <property type="protein sequence ID" value="MFC6705068.1"/>
    <property type="molecule type" value="Genomic_DNA"/>
</dbReference>
<dbReference type="Proteomes" id="UP001596298">
    <property type="component" value="Unassembled WGS sequence"/>
</dbReference>
<proteinExistence type="predicted"/>
<name>A0ABW2AE99_9MICO</name>
<reference evidence="4" key="1">
    <citation type="journal article" date="2019" name="Int. J. Syst. Evol. Microbiol.">
        <title>The Global Catalogue of Microorganisms (GCM) 10K type strain sequencing project: providing services to taxonomists for standard genome sequencing and annotation.</title>
        <authorList>
            <consortium name="The Broad Institute Genomics Platform"/>
            <consortium name="The Broad Institute Genome Sequencing Center for Infectious Disease"/>
            <person name="Wu L."/>
            <person name="Ma J."/>
        </authorList>
    </citation>
    <scope>NUCLEOTIDE SEQUENCE [LARGE SCALE GENOMIC DNA]</scope>
    <source>
        <strain evidence="4">CCUG 58127</strain>
    </source>
</reference>
<feature type="region of interest" description="Disordered" evidence="1">
    <location>
        <begin position="78"/>
        <end position="97"/>
    </location>
</feature>
<sequence length="97" mass="10631">MLTPLERVVQDEPRLASFVRAGELTRIPRRPAIAAQLYAATASQLPTGVTLSETEVNNLLRPIWSDVSTLRRALVDHGHLSRSPDGTSYRRAGSSAH</sequence>
<feature type="domain" description="DUF2087" evidence="2">
    <location>
        <begin position="24"/>
        <end position="91"/>
    </location>
</feature>
<evidence type="ECO:0000256" key="1">
    <source>
        <dbReference type="SAM" id="MobiDB-lite"/>
    </source>
</evidence>
<dbReference type="Pfam" id="PF09860">
    <property type="entry name" value="DUF2087"/>
    <property type="match status" value="1"/>
</dbReference>
<gene>
    <name evidence="3" type="ORF">ACFQDH_07245</name>
</gene>
<evidence type="ECO:0000313" key="3">
    <source>
        <dbReference type="EMBL" id="MFC6705068.1"/>
    </source>
</evidence>
<dbReference type="InterPro" id="IPR018656">
    <property type="entry name" value="DUF2087"/>
</dbReference>
<dbReference type="RefSeq" id="WP_382399873.1">
    <property type="nucleotide sequence ID" value="NZ_JBHSWH010000001.1"/>
</dbReference>
<comment type="caution">
    <text evidence="3">The sequence shown here is derived from an EMBL/GenBank/DDBJ whole genome shotgun (WGS) entry which is preliminary data.</text>
</comment>
<organism evidence="3 4">
    <name type="scientific">Flexivirga alba</name>
    <dbReference type="NCBI Taxonomy" id="702742"/>
    <lineage>
        <taxon>Bacteria</taxon>
        <taxon>Bacillati</taxon>
        <taxon>Actinomycetota</taxon>
        <taxon>Actinomycetes</taxon>
        <taxon>Micrococcales</taxon>
        <taxon>Dermacoccaceae</taxon>
        <taxon>Flexivirga</taxon>
    </lineage>
</organism>
<accession>A0ABW2AE99</accession>
<keyword evidence="4" id="KW-1185">Reference proteome</keyword>
<protein>
    <submittedName>
        <fullName evidence="3">DUF2087 domain-containing protein</fullName>
    </submittedName>
</protein>
<evidence type="ECO:0000313" key="4">
    <source>
        <dbReference type="Proteomes" id="UP001596298"/>
    </source>
</evidence>
<evidence type="ECO:0000259" key="2">
    <source>
        <dbReference type="Pfam" id="PF09860"/>
    </source>
</evidence>